<feature type="non-terminal residue" evidence="3">
    <location>
        <position position="234"/>
    </location>
</feature>
<reference evidence="3 4" key="1">
    <citation type="journal article" date="2021" name="Sci. Rep.">
        <title>Genome sequencing of the multicellular alga Astrephomene provides insights into convergent evolution of germ-soma differentiation.</title>
        <authorList>
            <person name="Yamashita S."/>
            <person name="Yamamoto K."/>
            <person name="Matsuzaki R."/>
            <person name="Suzuki S."/>
            <person name="Yamaguchi H."/>
            <person name="Hirooka S."/>
            <person name="Minakuchi Y."/>
            <person name="Miyagishima S."/>
            <person name="Kawachi M."/>
            <person name="Toyoda A."/>
            <person name="Nozaki H."/>
        </authorList>
    </citation>
    <scope>NUCLEOTIDE SEQUENCE [LARGE SCALE GENOMIC DNA]</scope>
    <source>
        <strain evidence="3 4">NIES-4017</strain>
    </source>
</reference>
<accession>A0AAD3HP41</accession>
<evidence type="ECO:0000256" key="1">
    <source>
        <dbReference type="ARBA" id="ARBA00006992"/>
    </source>
</evidence>
<dbReference type="Proteomes" id="UP001054857">
    <property type="component" value="Unassembled WGS sequence"/>
</dbReference>
<dbReference type="Pfam" id="PF13871">
    <property type="entry name" value="Helicase_C_4"/>
    <property type="match status" value="1"/>
</dbReference>
<dbReference type="SUPFAM" id="SSF52540">
    <property type="entry name" value="P-loop containing nucleoside triphosphate hydrolases"/>
    <property type="match status" value="1"/>
</dbReference>
<dbReference type="InterPro" id="IPR026937">
    <property type="entry name" value="SBNO_Helicase_C_dom"/>
</dbReference>
<dbReference type="GO" id="GO:0005634">
    <property type="term" value="C:nucleus"/>
    <property type="evidence" value="ECO:0007669"/>
    <property type="project" value="TreeGrafter"/>
</dbReference>
<evidence type="ECO:0000259" key="2">
    <source>
        <dbReference type="Pfam" id="PF13871"/>
    </source>
</evidence>
<dbReference type="PANTHER" id="PTHR12706:SF33">
    <property type="entry name" value="PROTEIN WITH HELICASE_C DOMAIN"/>
    <property type="match status" value="1"/>
</dbReference>
<feature type="domain" description="Strawberry notch helicase C" evidence="2">
    <location>
        <begin position="55"/>
        <end position="234"/>
    </location>
</feature>
<sequence>FDLVSPPLTQAAAGAAAGAAPAPPSPAAGEDLVPACVSMRGELLAAVEALQLPPNPLDEIIDLLGGPGKVAEMTGRKGRVVRVPAGGGAGGGGGGGRTRLVYELRAKPDSGEMDSLNISEKDSFLRGCKLVAIISDAASTGISLHAAATAPNTRRRRHLTIELPWSADKAIQQLGRSHRSNQVSAPVYKLISTRIGGERRFSAAVARRLQSLGALTRGDRRAASGVDLSEQNFD</sequence>
<organism evidence="3 4">
    <name type="scientific">Astrephomene gubernaculifera</name>
    <dbReference type="NCBI Taxonomy" id="47775"/>
    <lineage>
        <taxon>Eukaryota</taxon>
        <taxon>Viridiplantae</taxon>
        <taxon>Chlorophyta</taxon>
        <taxon>core chlorophytes</taxon>
        <taxon>Chlorophyceae</taxon>
        <taxon>CS clade</taxon>
        <taxon>Chlamydomonadales</taxon>
        <taxon>Astrephomenaceae</taxon>
        <taxon>Astrephomene</taxon>
    </lineage>
</organism>
<dbReference type="InterPro" id="IPR027417">
    <property type="entry name" value="P-loop_NTPase"/>
</dbReference>
<name>A0AAD3HP41_9CHLO</name>
<dbReference type="PANTHER" id="PTHR12706">
    <property type="entry name" value="STRAWBERRY NOTCH-RELATED"/>
    <property type="match status" value="1"/>
</dbReference>
<dbReference type="GO" id="GO:0042393">
    <property type="term" value="F:histone binding"/>
    <property type="evidence" value="ECO:0007669"/>
    <property type="project" value="TreeGrafter"/>
</dbReference>
<dbReference type="EMBL" id="BMAR01000018">
    <property type="protein sequence ID" value="GFR47435.1"/>
    <property type="molecule type" value="Genomic_DNA"/>
</dbReference>
<evidence type="ECO:0000313" key="3">
    <source>
        <dbReference type="EMBL" id="GFR47435.1"/>
    </source>
</evidence>
<feature type="non-terminal residue" evidence="3">
    <location>
        <position position="1"/>
    </location>
</feature>
<dbReference type="AlphaFoldDB" id="A0AAD3HP41"/>
<comment type="caution">
    <text evidence="3">The sequence shown here is derived from an EMBL/GenBank/DDBJ whole genome shotgun (WGS) entry which is preliminary data.</text>
</comment>
<comment type="similarity">
    <text evidence="1">Belongs to the SBNO family.</text>
</comment>
<dbReference type="GO" id="GO:0031490">
    <property type="term" value="F:chromatin DNA binding"/>
    <property type="evidence" value="ECO:0007669"/>
    <property type="project" value="TreeGrafter"/>
</dbReference>
<evidence type="ECO:0000313" key="4">
    <source>
        <dbReference type="Proteomes" id="UP001054857"/>
    </source>
</evidence>
<gene>
    <name evidence="3" type="ORF">Agub_g9156</name>
</gene>
<protein>
    <recommendedName>
        <fullName evidence="2">Strawberry notch helicase C domain-containing protein</fullName>
    </recommendedName>
</protein>
<dbReference type="GO" id="GO:0006355">
    <property type="term" value="P:regulation of DNA-templated transcription"/>
    <property type="evidence" value="ECO:0007669"/>
    <property type="project" value="InterPro"/>
</dbReference>
<dbReference type="InterPro" id="IPR026741">
    <property type="entry name" value="SNO"/>
</dbReference>
<keyword evidence="4" id="KW-1185">Reference proteome</keyword>
<proteinExistence type="inferred from homology"/>